<dbReference type="SMART" id="SM00065">
    <property type="entry name" value="GAF"/>
    <property type="match status" value="1"/>
</dbReference>
<dbReference type="SUPFAM" id="SSF55781">
    <property type="entry name" value="GAF domain-like"/>
    <property type="match status" value="1"/>
</dbReference>
<reference evidence="7 8" key="1">
    <citation type="submission" date="2017-04" db="EMBL/GenBank/DDBJ databases">
        <authorList>
            <person name="Afonso C.L."/>
            <person name="Miller P.J."/>
            <person name="Scott M.A."/>
            <person name="Spackman E."/>
            <person name="Goraichik I."/>
            <person name="Dimitrov K.M."/>
            <person name="Suarez D.L."/>
            <person name="Swayne D.E."/>
        </authorList>
    </citation>
    <scope>NUCLEOTIDE SEQUENCE [LARGE SCALE GENOMIC DNA]</scope>
    <source>
        <strain evidence="7 8">KR-140</strain>
    </source>
</reference>
<dbReference type="CDD" id="cd01949">
    <property type="entry name" value="GGDEF"/>
    <property type="match status" value="1"/>
</dbReference>
<dbReference type="PANTHER" id="PTHR45138">
    <property type="entry name" value="REGULATORY COMPONENTS OF SENSORY TRANSDUCTION SYSTEM"/>
    <property type="match status" value="1"/>
</dbReference>
<dbReference type="InterPro" id="IPR029016">
    <property type="entry name" value="GAF-like_dom_sf"/>
</dbReference>
<evidence type="ECO:0000256" key="4">
    <source>
        <dbReference type="SAM" id="Coils"/>
    </source>
</evidence>
<dbReference type="InterPro" id="IPR000160">
    <property type="entry name" value="GGDEF_dom"/>
</dbReference>
<accession>A0A1W1VNG8</accession>
<dbReference type="Gene3D" id="3.30.450.40">
    <property type="match status" value="1"/>
</dbReference>
<dbReference type="GO" id="GO:0005886">
    <property type="term" value="C:plasma membrane"/>
    <property type="evidence" value="ECO:0007669"/>
    <property type="project" value="TreeGrafter"/>
</dbReference>
<keyword evidence="4" id="KW-0175">Coiled coil</keyword>
<dbReference type="InterPro" id="IPR050469">
    <property type="entry name" value="Diguanylate_Cyclase"/>
</dbReference>
<dbReference type="OrthoDB" id="9771372at2"/>
<dbReference type="PROSITE" id="PS50887">
    <property type="entry name" value="GGDEF"/>
    <property type="match status" value="1"/>
</dbReference>
<dbReference type="Pfam" id="PF13185">
    <property type="entry name" value="GAF_2"/>
    <property type="match status" value="1"/>
</dbReference>
<keyword evidence="1" id="KW-0808">Transferase</keyword>
<dbReference type="Proteomes" id="UP000192582">
    <property type="component" value="Unassembled WGS sequence"/>
</dbReference>
<organism evidence="7 8">
    <name type="scientific">Deinococcus hopiensis KR-140</name>
    <dbReference type="NCBI Taxonomy" id="695939"/>
    <lineage>
        <taxon>Bacteria</taxon>
        <taxon>Thermotogati</taxon>
        <taxon>Deinococcota</taxon>
        <taxon>Deinococci</taxon>
        <taxon>Deinococcales</taxon>
        <taxon>Deinococcaceae</taxon>
        <taxon>Deinococcus</taxon>
    </lineage>
</organism>
<dbReference type="SUPFAM" id="SSF55073">
    <property type="entry name" value="Nucleotide cyclase"/>
    <property type="match status" value="1"/>
</dbReference>
<dbReference type="Pfam" id="PF00072">
    <property type="entry name" value="Response_reg"/>
    <property type="match status" value="1"/>
</dbReference>
<name>A0A1W1VNG8_9DEIO</name>
<evidence type="ECO:0000259" key="6">
    <source>
        <dbReference type="PROSITE" id="PS50887"/>
    </source>
</evidence>
<dbReference type="PANTHER" id="PTHR45138:SF9">
    <property type="entry name" value="DIGUANYLATE CYCLASE DGCM-RELATED"/>
    <property type="match status" value="1"/>
</dbReference>
<dbReference type="GO" id="GO:0052621">
    <property type="term" value="F:diguanylate cyclase activity"/>
    <property type="evidence" value="ECO:0007669"/>
    <property type="project" value="TreeGrafter"/>
</dbReference>
<dbReference type="GO" id="GO:0000160">
    <property type="term" value="P:phosphorelay signal transduction system"/>
    <property type="evidence" value="ECO:0007669"/>
    <property type="project" value="InterPro"/>
</dbReference>
<dbReference type="STRING" id="695939.SAMN00790413_02591"/>
<dbReference type="InterPro" id="IPR043128">
    <property type="entry name" value="Rev_trsase/Diguanyl_cyclase"/>
</dbReference>
<dbReference type="InterPro" id="IPR003018">
    <property type="entry name" value="GAF"/>
</dbReference>
<keyword evidence="3" id="KW-0597">Phosphoprotein</keyword>
<proteinExistence type="predicted"/>
<dbReference type="InterPro" id="IPR001789">
    <property type="entry name" value="Sig_transdc_resp-reg_receiver"/>
</dbReference>
<evidence type="ECO:0000256" key="3">
    <source>
        <dbReference type="PROSITE-ProRule" id="PRU00169"/>
    </source>
</evidence>
<feature type="coiled-coil region" evidence="4">
    <location>
        <begin position="120"/>
        <end position="147"/>
    </location>
</feature>
<gene>
    <name evidence="7" type="ORF">SAMN00790413_02591</name>
</gene>
<evidence type="ECO:0000256" key="1">
    <source>
        <dbReference type="ARBA" id="ARBA00022679"/>
    </source>
</evidence>
<dbReference type="SUPFAM" id="SSF52172">
    <property type="entry name" value="CheY-like"/>
    <property type="match status" value="1"/>
</dbReference>
<dbReference type="SMART" id="SM00267">
    <property type="entry name" value="GGDEF"/>
    <property type="match status" value="1"/>
</dbReference>
<dbReference type="RefSeq" id="WP_084049826.1">
    <property type="nucleotide sequence ID" value="NZ_FWWU01000009.1"/>
</dbReference>
<dbReference type="Gene3D" id="3.30.70.270">
    <property type="match status" value="1"/>
</dbReference>
<evidence type="ECO:0000259" key="5">
    <source>
        <dbReference type="PROSITE" id="PS50110"/>
    </source>
</evidence>
<feature type="modified residue" description="4-aspartylphosphate" evidence="3">
    <location>
        <position position="59"/>
    </location>
</feature>
<dbReference type="CDD" id="cd00156">
    <property type="entry name" value="REC"/>
    <property type="match status" value="1"/>
</dbReference>
<dbReference type="PROSITE" id="PS50110">
    <property type="entry name" value="RESPONSE_REGULATORY"/>
    <property type="match status" value="1"/>
</dbReference>
<dbReference type="NCBIfam" id="TIGR00254">
    <property type="entry name" value="GGDEF"/>
    <property type="match status" value="1"/>
</dbReference>
<keyword evidence="2" id="KW-0418">Kinase</keyword>
<dbReference type="GO" id="GO:0043709">
    <property type="term" value="P:cell adhesion involved in single-species biofilm formation"/>
    <property type="evidence" value="ECO:0007669"/>
    <property type="project" value="TreeGrafter"/>
</dbReference>
<evidence type="ECO:0000313" key="8">
    <source>
        <dbReference type="Proteomes" id="UP000192582"/>
    </source>
</evidence>
<dbReference type="Gene3D" id="3.40.50.2300">
    <property type="match status" value="1"/>
</dbReference>
<dbReference type="GO" id="GO:1902201">
    <property type="term" value="P:negative regulation of bacterial-type flagellum-dependent cell motility"/>
    <property type="evidence" value="ECO:0007669"/>
    <property type="project" value="TreeGrafter"/>
</dbReference>
<dbReference type="GO" id="GO:0016301">
    <property type="term" value="F:kinase activity"/>
    <property type="evidence" value="ECO:0007669"/>
    <property type="project" value="UniProtKB-KW"/>
</dbReference>
<sequence>MAAPELRVLIVDDDEDDFILTGDLLRRIQGWTCRVGWADSADAAAQEIQTDVHDVYLVDYRLGAQSGLDVLEQLRASGCPAPAILLTGLDDREVDLAAMRLGASDYLVKSELSTTVLERSLRYALERARLLREVEQARQEAETLFTLSTTLEQSGSAEDAMHDASALLAGAVGIDTSLLWEIREDQAFLLHQYGPCDDEFSEYRRVGLPFSLALFWQAVRGKRPLYIEDVPGNPDVLPVYKQCGVRSLAHLPLEVNGKGYVLSALRRMRGAWTDHERRLLEAGGRSIGVALERRHSIELLAAAALTDGLTGLGNRRAFDEALDAALNSASRHKYPVSVVSFDLDGLKAVNDHEGHARGDEFLQTFAARMRAGLRREDQFYRFGGDEFAAILSHTGPSGFGAVLRRVRVAVDEVRAAGFPQGDVSAGIAAFPEEAQTVGELLRLSDERMYREKLEHRAGRG</sequence>
<dbReference type="EMBL" id="FWWU01000009">
    <property type="protein sequence ID" value="SMB94912.1"/>
    <property type="molecule type" value="Genomic_DNA"/>
</dbReference>
<dbReference type="InterPro" id="IPR011006">
    <property type="entry name" value="CheY-like_superfamily"/>
</dbReference>
<dbReference type="SMART" id="SM00448">
    <property type="entry name" value="REC"/>
    <property type="match status" value="1"/>
</dbReference>
<evidence type="ECO:0000313" key="7">
    <source>
        <dbReference type="EMBL" id="SMB94912.1"/>
    </source>
</evidence>
<feature type="domain" description="GGDEF" evidence="6">
    <location>
        <begin position="334"/>
        <end position="460"/>
    </location>
</feature>
<dbReference type="AlphaFoldDB" id="A0A1W1VNG8"/>
<feature type="domain" description="Response regulatory" evidence="5">
    <location>
        <begin position="7"/>
        <end position="124"/>
    </location>
</feature>
<keyword evidence="8" id="KW-1185">Reference proteome</keyword>
<protein>
    <submittedName>
        <fullName evidence="7">Diguanylate cyclase (GGDEF) domain-containing protein</fullName>
    </submittedName>
</protein>
<dbReference type="Pfam" id="PF00990">
    <property type="entry name" value="GGDEF"/>
    <property type="match status" value="1"/>
</dbReference>
<evidence type="ECO:0000256" key="2">
    <source>
        <dbReference type="ARBA" id="ARBA00022777"/>
    </source>
</evidence>
<dbReference type="InterPro" id="IPR029787">
    <property type="entry name" value="Nucleotide_cyclase"/>
</dbReference>